<dbReference type="Gene3D" id="3.40.630.30">
    <property type="match status" value="1"/>
</dbReference>
<accession>A0A4R4XDT3</accession>
<feature type="domain" description="N-acetyltransferase" evidence="1">
    <location>
        <begin position="131"/>
        <end position="260"/>
    </location>
</feature>
<dbReference type="RefSeq" id="WP_132317314.1">
    <property type="nucleotide sequence ID" value="NZ_SMKR01000019.1"/>
</dbReference>
<evidence type="ECO:0000313" key="2">
    <source>
        <dbReference type="EMBL" id="TDD28629.1"/>
    </source>
</evidence>
<dbReference type="Proteomes" id="UP000295172">
    <property type="component" value="Unassembled WGS sequence"/>
</dbReference>
<keyword evidence="2" id="KW-0808">Transferase</keyword>
<dbReference type="InterPro" id="IPR000182">
    <property type="entry name" value="GNAT_dom"/>
</dbReference>
<dbReference type="GO" id="GO:0016747">
    <property type="term" value="F:acyltransferase activity, transferring groups other than amino-acyl groups"/>
    <property type="evidence" value="ECO:0007669"/>
    <property type="project" value="InterPro"/>
</dbReference>
<dbReference type="PROSITE" id="PS51186">
    <property type="entry name" value="GNAT"/>
    <property type="match status" value="1"/>
</dbReference>
<name>A0A4R4XDT3_9ACTN</name>
<proteinExistence type="predicted"/>
<organism evidence="2 3">
    <name type="scientific">Kribbella turkmenica</name>
    <dbReference type="NCBI Taxonomy" id="2530375"/>
    <lineage>
        <taxon>Bacteria</taxon>
        <taxon>Bacillati</taxon>
        <taxon>Actinomycetota</taxon>
        <taxon>Actinomycetes</taxon>
        <taxon>Propionibacteriales</taxon>
        <taxon>Kribbellaceae</taxon>
        <taxon>Kribbella</taxon>
    </lineage>
</organism>
<gene>
    <name evidence="2" type="ORF">E1218_06595</name>
</gene>
<evidence type="ECO:0000313" key="3">
    <source>
        <dbReference type="Proteomes" id="UP000295172"/>
    </source>
</evidence>
<dbReference type="AlphaFoldDB" id="A0A4R4XDT3"/>
<dbReference type="InterPro" id="IPR013653">
    <property type="entry name" value="GCN5-like_dom"/>
</dbReference>
<dbReference type="SUPFAM" id="SSF55729">
    <property type="entry name" value="Acyl-CoA N-acyltransferases (Nat)"/>
    <property type="match status" value="1"/>
</dbReference>
<dbReference type="EMBL" id="SMKR01000019">
    <property type="protein sequence ID" value="TDD28629.1"/>
    <property type="molecule type" value="Genomic_DNA"/>
</dbReference>
<comment type="caution">
    <text evidence="2">The sequence shown here is derived from an EMBL/GenBank/DDBJ whole genome shotgun (WGS) entry which is preliminary data.</text>
</comment>
<reference evidence="2 3" key="1">
    <citation type="submission" date="2019-02" db="EMBL/GenBank/DDBJ databases">
        <title>Draft genome sequences of novel Actinobacteria.</title>
        <authorList>
            <person name="Sahin N."/>
            <person name="Ay H."/>
            <person name="Saygin H."/>
        </authorList>
    </citation>
    <scope>NUCLEOTIDE SEQUENCE [LARGE SCALE GENOMIC DNA]</scope>
    <source>
        <strain evidence="2 3">16K104</strain>
    </source>
</reference>
<dbReference type="InterPro" id="IPR016181">
    <property type="entry name" value="Acyl_CoA_acyltransferase"/>
</dbReference>
<evidence type="ECO:0000259" key="1">
    <source>
        <dbReference type="PROSITE" id="PS51186"/>
    </source>
</evidence>
<keyword evidence="3" id="KW-1185">Reference proteome</keyword>
<dbReference type="Pfam" id="PF08445">
    <property type="entry name" value="FR47"/>
    <property type="match status" value="1"/>
</dbReference>
<dbReference type="OrthoDB" id="5503463at2"/>
<sequence>MITRVDDYLHAVPLSGAVAEQVGPFTLFRSTTVWPYYARPVPGSGATIDPVDIEAVRARCQELEIPLSFEWVVETCPSLGPAAAAARLSVVEHPLLVLERDDFRPASAAARCEILPPDGAVLRQARAVASLAFADLGTAVGEAGPEDRDAKAAEISDDLVDGLVDRARRGVTVSAGAFTDHAMVASGAHQPVGATTEIVGVGTLPSMRRRGLAAAVTSVLAEHAFANGVDLILLSAESKPVAAVYERLGFRRIATAGAAE</sequence>
<protein>
    <submittedName>
        <fullName evidence="2">GNAT family N-acetyltransferase</fullName>
    </submittedName>
</protein>